<sequence>MSREDPPIGGSVASGFEPVRRAFENNFTRGDELGAAVAAYHNGENVVDLWGGYRDTDCTAPWTEETLVLVFSATKGVAAAGMAHAHSAGLFDFDDRVAEYWPAFGVNGKDDVTIRDLLNHRAGVAAIDGRLTPADLADRQSLLDRLAAKDPDWTPGTRHGYHAFSLGWYASEVLRQADPEGRRLPTYLQQELLSPLDAEFYIGLPRAVDSERVAEVESFGVRDLLTNIQGFPPRMLLSLANPWSLTTRALSPFEMSSPAALNAPEWRQHEIPAGNGIGRVRDLARLYGDLAVGGDIVGLDAATFDELRFTPPPPPGGSTDMVLKTETLYSLGYWKPFAGYSFGSSAAFGAPGAGGAFAFADPERGVGFAYAPNRMGTRIWDDPREAALRDAVLDCLDAHGSRTASPSN</sequence>
<organism evidence="2 3">
    <name type="scientific">Natrinema salaciae</name>
    <dbReference type="NCBI Taxonomy" id="1186196"/>
    <lineage>
        <taxon>Archaea</taxon>
        <taxon>Methanobacteriati</taxon>
        <taxon>Methanobacteriota</taxon>
        <taxon>Stenosarchaea group</taxon>
        <taxon>Halobacteria</taxon>
        <taxon>Halobacteriales</taxon>
        <taxon>Natrialbaceae</taxon>
        <taxon>Natrinema</taxon>
    </lineage>
</organism>
<gene>
    <name evidence="2" type="ORF">SAMN04489841_3873</name>
</gene>
<dbReference type="Pfam" id="PF00144">
    <property type="entry name" value="Beta-lactamase"/>
    <property type="match status" value="1"/>
</dbReference>
<evidence type="ECO:0000313" key="2">
    <source>
        <dbReference type="EMBL" id="SER43638.1"/>
    </source>
</evidence>
<evidence type="ECO:0000313" key="3">
    <source>
        <dbReference type="Proteomes" id="UP000199114"/>
    </source>
</evidence>
<name>A0A1H9P616_9EURY</name>
<proteinExistence type="predicted"/>
<keyword evidence="3" id="KW-1185">Reference proteome</keyword>
<dbReference type="STRING" id="1186196.SAMN04489841_3873"/>
<dbReference type="PANTHER" id="PTHR43319:SF3">
    <property type="entry name" value="BETA-LACTAMASE-RELATED DOMAIN-CONTAINING PROTEIN"/>
    <property type="match status" value="1"/>
</dbReference>
<accession>A0A1H9P616</accession>
<evidence type="ECO:0000259" key="1">
    <source>
        <dbReference type="Pfam" id="PF00144"/>
    </source>
</evidence>
<dbReference type="InterPro" id="IPR012338">
    <property type="entry name" value="Beta-lactam/transpept-like"/>
</dbReference>
<dbReference type="SUPFAM" id="SSF56601">
    <property type="entry name" value="beta-lactamase/transpeptidase-like"/>
    <property type="match status" value="1"/>
</dbReference>
<dbReference type="PANTHER" id="PTHR43319">
    <property type="entry name" value="BETA-LACTAMASE-RELATED"/>
    <property type="match status" value="1"/>
</dbReference>
<reference evidence="3" key="1">
    <citation type="submission" date="2016-10" db="EMBL/GenBank/DDBJ databases">
        <authorList>
            <person name="Varghese N."/>
            <person name="Submissions S."/>
        </authorList>
    </citation>
    <scope>NUCLEOTIDE SEQUENCE [LARGE SCALE GENOMIC DNA]</scope>
    <source>
        <strain evidence="3">DSM 25055</strain>
    </source>
</reference>
<dbReference type="EMBL" id="FOFD01000005">
    <property type="protein sequence ID" value="SER43638.1"/>
    <property type="molecule type" value="Genomic_DNA"/>
</dbReference>
<dbReference type="InterPro" id="IPR052907">
    <property type="entry name" value="Beta-lactamase/esterase"/>
</dbReference>
<dbReference type="AlphaFoldDB" id="A0A1H9P616"/>
<dbReference type="InterPro" id="IPR001466">
    <property type="entry name" value="Beta-lactam-related"/>
</dbReference>
<dbReference type="RefSeq" id="WP_090620726.1">
    <property type="nucleotide sequence ID" value="NZ_FOFD01000005.1"/>
</dbReference>
<dbReference type="Proteomes" id="UP000199114">
    <property type="component" value="Unassembled WGS sequence"/>
</dbReference>
<feature type="domain" description="Beta-lactamase-related" evidence="1">
    <location>
        <begin position="23"/>
        <end position="377"/>
    </location>
</feature>
<dbReference type="OrthoDB" id="111095at2157"/>
<dbReference type="Gene3D" id="3.40.710.10">
    <property type="entry name" value="DD-peptidase/beta-lactamase superfamily"/>
    <property type="match status" value="1"/>
</dbReference>
<protein>
    <submittedName>
        <fullName evidence="2">CubicO group peptidase, beta-lactamase class C family</fullName>
    </submittedName>
</protein>